<dbReference type="GO" id="GO:0005886">
    <property type="term" value="C:plasma membrane"/>
    <property type="evidence" value="ECO:0007669"/>
    <property type="project" value="UniProtKB-SubCell"/>
</dbReference>
<keyword evidence="16" id="KW-1185">Reference proteome</keyword>
<evidence type="ECO:0000256" key="4">
    <source>
        <dbReference type="ARBA" id="ARBA00022475"/>
    </source>
</evidence>
<feature type="transmembrane region" description="Helical" evidence="14">
    <location>
        <begin position="132"/>
        <end position="154"/>
    </location>
</feature>
<dbReference type="Pfam" id="PF02386">
    <property type="entry name" value="TrkH"/>
    <property type="match status" value="1"/>
</dbReference>
<keyword evidence="7 14" id="KW-0812">Transmembrane</keyword>
<feature type="binding site" evidence="13">
    <location>
        <position position="111"/>
    </location>
    <ligand>
        <name>K(+)</name>
        <dbReference type="ChEBI" id="CHEBI:29103"/>
    </ligand>
</feature>
<keyword evidence="4 12" id="KW-1003">Cell membrane</keyword>
<evidence type="ECO:0000256" key="6">
    <source>
        <dbReference type="ARBA" id="ARBA00022538"/>
    </source>
</evidence>
<comment type="function">
    <text evidence="12">Low-affinity potassium transport system. Interacts with Trk system potassium uptake protein TrkA.</text>
</comment>
<feature type="transmembrane region" description="Helical" evidence="14">
    <location>
        <begin position="239"/>
        <end position="259"/>
    </location>
</feature>
<feature type="transmembrane region" description="Helical" evidence="14">
    <location>
        <begin position="9"/>
        <end position="30"/>
    </location>
</feature>
<keyword evidence="6 12" id="KW-0633">Potassium transport</keyword>
<evidence type="ECO:0000256" key="3">
    <source>
        <dbReference type="ARBA" id="ARBA00022448"/>
    </source>
</evidence>
<evidence type="ECO:0000256" key="14">
    <source>
        <dbReference type="SAM" id="Phobius"/>
    </source>
</evidence>
<evidence type="ECO:0000256" key="10">
    <source>
        <dbReference type="ARBA" id="ARBA00023065"/>
    </source>
</evidence>
<feature type="transmembrane region" description="Helical" evidence="14">
    <location>
        <begin position="36"/>
        <end position="57"/>
    </location>
</feature>
<feature type="binding site" evidence="13">
    <location>
        <position position="110"/>
    </location>
    <ligand>
        <name>K(+)</name>
        <dbReference type="ChEBI" id="CHEBI:29103"/>
    </ligand>
</feature>
<dbReference type="PANTHER" id="PTHR32024:SF2">
    <property type="entry name" value="TRK SYSTEM POTASSIUM UPTAKE PROTEIN TRKG-RELATED"/>
    <property type="match status" value="1"/>
</dbReference>
<evidence type="ECO:0000256" key="5">
    <source>
        <dbReference type="ARBA" id="ARBA00022519"/>
    </source>
</evidence>
<organism evidence="15 16">
    <name type="scientific">Silvimonas terrae</name>
    <dbReference type="NCBI Taxonomy" id="300266"/>
    <lineage>
        <taxon>Bacteria</taxon>
        <taxon>Pseudomonadati</taxon>
        <taxon>Pseudomonadota</taxon>
        <taxon>Betaproteobacteria</taxon>
        <taxon>Neisseriales</taxon>
        <taxon>Chitinibacteraceae</taxon>
        <taxon>Silvimonas</taxon>
    </lineage>
</organism>
<evidence type="ECO:0000256" key="2">
    <source>
        <dbReference type="ARBA" id="ARBA00009137"/>
    </source>
</evidence>
<feature type="binding site" evidence="13">
    <location>
        <position position="220"/>
    </location>
    <ligand>
        <name>K(+)</name>
        <dbReference type="ChEBI" id="CHEBI:29103"/>
    </ligand>
</feature>
<proteinExistence type="inferred from homology"/>
<dbReference type="PIRSF" id="PIRSF006247">
    <property type="entry name" value="TrkH"/>
    <property type="match status" value="1"/>
</dbReference>
<dbReference type="InterPro" id="IPR004772">
    <property type="entry name" value="TrkH"/>
</dbReference>
<evidence type="ECO:0000313" key="15">
    <source>
        <dbReference type="EMBL" id="MBB5193303.1"/>
    </source>
</evidence>
<dbReference type="RefSeq" id="WP_184102946.1">
    <property type="nucleotide sequence ID" value="NZ_JACHHN010000010.1"/>
</dbReference>
<evidence type="ECO:0000256" key="12">
    <source>
        <dbReference type="PIRNR" id="PIRNR006247"/>
    </source>
</evidence>
<evidence type="ECO:0000256" key="1">
    <source>
        <dbReference type="ARBA" id="ARBA00004429"/>
    </source>
</evidence>
<keyword evidence="5 12" id="KW-0997">Cell inner membrane</keyword>
<keyword evidence="10 12" id="KW-0406">Ion transport</keyword>
<feature type="transmembrane region" description="Helical" evidence="14">
    <location>
        <begin position="455"/>
        <end position="482"/>
    </location>
</feature>
<comment type="similarity">
    <text evidence="2 12">Belongs to the TrkH potassium transport family.</text>
</comment>
<reference evidence="15 16" key="1">
    <citation type="submission" date="2020-08" db="EMBL/GenBank/DDBJ databases">
        <title>Genomic Encyclopedia of Type Strains, Phase IV (KMG-IV): sequencing the most valuable type-strain genomes for metagenomic binning, comparative biology and taxonomic classification.</title>
        <authorList>
            <person name="Goeker M."/>
        </authorList>
    </citation>
    <scope>NUCLEOTIDE SEQUENCE [LARGE SCALE GENOMIC DNA]</scope>
    <source>
        <strain evidence="15 16">DSM 18233</strain>
    </source>
</reference>
<name>A0A840RMA6_9NEIS</name>
<dbReference type="EMBL" id="JACHHN010000010">
    <property type="protein sequence ID" value="MBB5193303.1"/>
    <property type="molecule type" value="Genomic_DNA"/>
</dbReference>
<keyword evidence="3 12" id="KW-0813">Transport</keyword>
<feature type="transmembrane region" description="Helical" evidence="14">
    <location>
        <begin position="326"/>
        <end position="347"/>
    </location>
</feature>
<sequence>MRLLPTLNILARVALLFSFTLLVPIALAWLGQDAGFLPLAEALVLSIVSSLLVLLLTHPFRRELHVRDGFLLVVGIWLLLPLSAAAPLMLYDPHMSFTYGYFEGMAGLTTTGSTAIADLDALPASLNLWRHMLSWLGGMGVIVLAVAVLPMLGVGGMQMFKAEMPGPIKDAKLKPRIRETARNLWLVYSGLTVLCMLLLKLAGMTWFDAVCHAMTAISLGGISTHNDSVGYFNSPGIEVVLVIFMLAGATNFATHYVALSRRSLLTYWRDSEFKTMIAVLVLAALGLAGYLTWQNIYPDYETSLRHVTFNLISIATDSGYATADFAAWPLFVPLLMLFLSCFTACAGSTGGGIKMFRALVLIKEAGRQFTTLLHPNAVKPVQINGRSVPPPMIFAVLGFISLYVISMVVLTFVLLLTGLDFLTAFSAVVASLNNTGPGLGAIGPSANFSIFGPSQVWVCTFAMLLGRLEIFSVLILFTPAFWRN</sequence>
<keyword evidence="11 12" id="KW-0472">Membrane</keyword>
<keyword evidence="9 14" id="KW-1133">Transmembrane helix</keyword>
<gene>
    <name evidence="15" type="ORF">HNQ50_004057</name>
</gene>
<feature type="transmembrane region" description="Helical" evidence="14">
    <location>
        <begin position="271"/>
        <end position="293"/>
    </location>
</feature>
<evidence type="ECO:0000256" key="13">
    <source>
        <dbReference type="PIRSR" id="PIRSR006247-1"/>
    </source>
</evidence>
<feature type="transmembrane region" description="Helical" evidence="14">
    <location>
        <begin position="69"/>
        <end position="91"/>
    </location>
</feature>
<feature type="binding site" evidence="13">
    <location>
        <position position="434"/>
    </location>
    <ligand>
        <name>K(+)</name>
        <dbReference type="ChEBI" id="CHEBI:29103"/>
    </ligand>
</feature>
<dbReference type="GO" id="GO:0046872">
    <property type="term" value="F:metal ion binding"/>
    <property type="evidence" value="ECO:0007669"/>
    <property type="project" value="UniProtKB-KW"/>
</dbReference>
<dbReference type="GO" id="GO:0015379">
    <property type="term" value="F:potassium:chloride symporter activity"/>
    <property type="evidence" value="ECO:0007669"/>
    <property type="project" value="InterPro"/>
</dbReference>
<dbReference type="Proteomes" id="UP000543030">
    <property type="component" value="Unassembled WGS sequence"/>
</dbReference>
<keyword evidence="13" id="KW-0479">Metal-binding</keyword>
<evidence type="ECO:0000256" key="8">
    <source>
        <dbReference type="ARBA" id="ARBA00022958"/>
    </source>
</evidence>
<feature type="binding site" evidence="13">
    <location>
        <position position="219"/>
    </location>
    <ligand>
        <name>K(+)</name>
        <dbReference type="ChEBI" id="CHEBI:29103"/>
    </ligand>
</feature>
<dbReference type="PANTHER" id="PTHR32024">
    <property type="entry name" value="TRK SYSTEM POTASSIUM UPTAKE PROTEIN TRKG-RELATED"/>
    <property type="match status" value="1"/>
</dbReference>
<feature type="transmembrane region" description="Helical" evidence="14">
    <location>
        <begin position="184"/>
        <end position="207"/>
    </location>
</feature>
<evidence type="ECO:0000256" key="11">
    <source>
        <dbReference type="ARBA" id="ARBA00023136"/>
    </source>
</evidence>
<keyword evidence="8 12" id="KW-0630">Potassium</keyword>
<protein>
    <recommendedName>
        <fullName evidence="12">Trk system potassium uptake protein</fullName>
    </recommendedName>
</protein>
<evidence type="ECO:0000256" key="9">
    <source>
        <dbReference type="ARBA" id="ARBA00022989"/>
    </source>
</evidence>
<evidence type="ECO:0000256" key="7">
    <source>
        <dbReference type="ARBA" id="ARBA00022692"/>
    </source>
</evidence>
<comment type="caution">
    <text evidence="15">The sequence shown here is derived from an EMBL/GenBank/DDBJ whole genome shotgun (WGS) entry which is preliminary data.</text>
</comment>
<feature type="transmembrane region" description="Helical" evidence="14">
    <location>
        <begin position="392"/>
        <end position="416"/>
    </location>
</feature>
<evidence type="ECO:0000313" key="16">
    <source>
        <dbReference type="Proteomes" id="UP000543030"/>
    </source>
</evidence>
<accession>A0A840RMA6</accession>
<dbReference type="AlphaFoldDB" id="A0A840RMA6"/>
<dbReference type="InterPro" id="IPR003445">
    <property type="entry name" value="Cat_transpt"/>
</dbReference>
<comment type="subcellular location">
    <subcellularLocation>
        <location evidence="1 12">Cell inner membrane</location>
        <topology evidence="1 12">Multi-pass membrane protein</topology>
    </subcellularLocation>
</comment>